<feature type="domain" description="BIG2" evidence="2">
    <location>
        <begin position="46"/>
        <end position="126"/>
    </location>
</feature>
<gene>
    <name evidence="3" type="ORF">AVDCRST_MAG68-4208</name>
</gene>
<protein>
    <recommendedName>
        <fullName evidence="2">BIG2 domain-containing protein</fullName>
    </recommendedName>
</protein>
<proteinExistence type="predicted"/>
<feature type="domain" description="BIG2" evidence="2">
    <location>
        <begin position="133"/>
        <end position="214"/>
    </location>
</feature>
<dbReference type="InterPro" id="IPR008965">
    <property type="entry name" value="CBM2/CBM3_carb-bd_dom_sf"/>
</dbReference>
<dbReference type="SMART" id="SM00635">
    <property type="entry name" value="BID_2"/>
    <property type="match status" value="8"/>
</dbReference>
<dbReference type="Pfam" id="PF02368">
    <property type="entry name" value="Big_2"/>
    <property type="match status" value="6"/>
</dbReference>
<evidence type="ECO:0000256" key="1">
    <source>
        <dbReference type="SAM" id="SignalP"/>
    </source>
</evidence>
<feature type="domain" description="BIG2" evidence="2">
    <location>
        <begin position="219"/>
        <end position="298"/>
    </location>
</feature>
<feature type="domain" description="BIG2" evidence="2">
    <location>
        <begin position="555"/>
        <end position="635"/>
    </location>
</feature>
<dbReference type="SUPFAM" id="SSF49373">
    <property type="entry name" value="Invasin/intimin cell-adhesion fragments"/>
    <property type="match status" value="8"/>
</dbReference>
<dbReference type="Gene3D" id="2.60.40.1080">
    <property type="match status" value="8"/>
</dbReference>
<dbReference type="EMBL" id="CADCTW010000191">
    <property type="protein sequence ID" value="CAA9357849.1"/>
    <property type="molecule type" value="Genomic_DNA"/>
</dbReference>
<feature type="domain" description="BIG2" evidence="2">
    <location>
        <begin position="387"/>
        <end position="466"/>
    </location>
</feature>
<feature type="domain" description="BIG2" evidence="2">
    <location>
        <begin position="303"/>
        <end position="382"/>
    </location>
</feature>
<feature type="domain" description="BIG2" evidence="2">
    <location>
        <begin position="645"/>
        <end position="720"/>
    </location>
</feature>
<dbReference type="InterPro" id="IPR008964">
    <property type="entry name" value="Invasin/intimin_cell_adhesion"/>
</dbReference>
<evidence type="ECO:0000313" key="3">
    <source>
        <dbReference type="EMBL" id="CAA9357849.1"/>
    </source>
</evidence>
<dbReference type="AlphaFoldDB" id="A0A6J4MKL0"/>
<dbReference type="GO" id="GO:0030246">
    <property type="term" value="F:carbohydrate binding"/>
    <property type="evidence" value="ECO:0007669"/>
    <property type="project" value="InterPro"/>
</dbReference>
<name>A0A6J4MKL0_9BACT</name>
<reference evidence="3" key="1">
    <citation type="submission" date="2020-02" db="EMBL/GenBank/DDBJ databases">
        <authorList>
            <person name="Meier V. D."/>
        </authorList>
    </citation>
    <scope>NUCLEOTIDE SEQUENCE</scope>
    <source>
        <strain evidence="3">AVDCRST_MAG68</strain>
    </source>
</reference>
<feature type="chain" id="PRO_5026802855" description="BIG2 domain-containing protein" evidence="1">
    <location>
        <begin position="26"/>
        <end position="868"/>
    </location>
</feature>
<keyword evidence="1" id="KW-0732">Signal</keyword>
<feature type="signal peptide" evidence="1">
    <location>
        <begin position="1"/>
        <end position="25"/>
    </location>
</feature>
<dbReference type="InterPro" id="IPR003343">
    <property type="entry name" value="Big_2"/>
</dbReference>
<organism evidence="3">
    <name type="scientific">uncultured Gemmatimonadota bacterium</name>
    <dbReference type="NCBI Taxonomy" id="203437"/>
    <lineage>
        <taxon>Bacteria</taxon>
        <taxon>Pseudomonadati</taxon>
        <taxon>Gemmatimonadota</taxon>
        <taxon>environmental samples</taxon>
    </lineage>
</organism>
<feature type="domain" description="BIG2" evidence="2">
    <location>
        <begin position="471"/>
        <end position="550"/>
    </location>
</feature>
<evidence type="ECO:0000259" key="2">
    <source>
        <dbReference type="SMART" id="SM00635"/>
    </source>
</evidence>
<dbReference type="SUPFAM" id="SSF49384">
    <property type="entry name" value="Carbohydrate-binding domain"/>
    <property type="match status" value="1"/>
</dbReference>
<sequence>MIPCALFLRPAPRRALLLPLLALLAACGGGDKKGGVITDPPKPDLTTASVEVTAPAAAMQAGQTMQLSVTAKNAAGTALSGKTFTWQSSSDGLASVSPSGMATAKGAGTVTFTATETASNRSGSMSVPITPAPVASVDIAPAAVSIAAGESRQLAATARDAAGAPLAGRAVAWSSSSTAVATVDAASGMVRAVAVGEATITASSEGRSATATVTVTPAPIATLALEPAAIALPVGGTRQLTVTARDAAGNTLAGRTVTITTSNRAVAAVSGSTVTAVAPGSATLTAVAEGKSTTATVTVTLEPIATITLEPTAIALPVGGTRQLTVTARDAAGNTLAGHTVTITSSNAAVATVSGSTVTAVATGNATLTAVAEGKSATATVTVTPPAIATLALEPALIALQVGGTRELAVTARDAAGNTLAGRTVTITSSNAAVATVSGSTVTAVGPGNAILTAVAEGKSASATVTVTLVPIATLALEPVSFALQVGGTRELTVTARDAAGNMLAGRTVTITSSNAAVAAVSGSTVTAIGPGNAFLTASAEGVTAVSGLTVTAVPVASVSVSPAALTMETGTARTFTATALDATGAVLAGRATTWSSSNTGVATVNAGGGVTAHAPGVAIIWAGVEARSGSAMVTVVNPTAARVTLSPVFVTQNPGTIATLNAYAYTATGGLIANPGVTWSSLDPAVAGVSNTGTVTTYNAGRARIVARVDDASDTTVVAVLGPNSLLSTAFSSGAAIRQVRAGETFTVPVLLDLSQVSPNGDLGAVQFELRYDPAVLLFQSAAAGLTGGGSDFHVPSPGTFRFSFAGTAAQGKAGLTLATLTFQVAAGTPAGTQRGMNLIYTVQPANTAFQRYEMPIAMGGRIQVID</sequence>
<dbReference type="Gene3D" id="2.60.40.680">
    <property type="match status" value="1"/>
</dbReference>
<accession>A0A6J4MKL0</accession>